<evidence type="ECO:0000313" key="13">
    <source>
        <dbReference type="EMBL" id="KAK3278430.1"/>
    </source>
</evidence>
<dbReference type="Proteomes" id="UP001190700">
    <property type="component" value="Unassembled WGS sequence"/>
</dbReference>
<accession>A0AAE0GI29</accession>
<keyword evidence="7 10" id="KW-0472">Membrane</keyword>
<evidence type="ECO:0000256" key="8">
    <source>
        <dbReference type="ARBA" id="ARBA00023303"/>
    </source>
</evidence>
<feature type="region of interest" description="Disordered" evidence="9">
    <location>
        <begin position="809"/>
        <end position="848"/>
    </location>
</feature>
<evidence type="ECO:0000259" key="11">
    <source>
        <dbReference type="Pfam" id="PF00520"/>
    </source>
</evidence>
<dbReference type="Pfam" id="PF16905">
    <property type="entry name" value="GPHH"/>
    <property type="match status" value="1"/>
</dbReference>
<protein>
    <submittedName>
        <fullName evidence="13">Uncharacterized protein</fullName>
    </submittedName>
</protein>
<dbReference type="EMBL" id="LGRX02005438">
    <property type="protein sequence ID" value="KAK3278430.1"/>
    <property type="molecule type" value="Genomic_DNA"/>
</dbReference>
<keyword evidence="14" id="KW-1185">Reference proteome</keyword>
<evidence type="ECO:0000256" key="3">
    <source>
        <dbReference type="ARBA" id="ARBA00022692"/>
    </source>
</evidence>
<feature type="transmembrane region" description="Helical" evidence="10">
    <location>
        <begin position="6"/>
        <end position="25"/>
    </location>
</feature>
<evidence type="ECO:0000256" key="6">
    <source>
        <dbReference type="ARBA" id="ARBA00023065"/>
    </source>
</evidence>
<keyword evidence="8" id="KW-0407">Ion channel</keyword>
<organism evidence="13 14">
    <name type="scientific">Cymbomonas tetramitiformis</name>
    <dbReference type="NCBI Taxonomy" id="36881"/>
    <lineage>
        <taxon>Eukaryota</taxon>
        <taxon>Viridiplantae</taxon>
        <taxon>Chlorophyta</taxon>
        <taxon>Pyramimonadophyceae</taxon>
        <taxon>Pyramimonadales</taxon>
        <taxon>Pyramimonadaceae</taxon>
        <taxon>Cymbomonas</taxon>
    </lineage>
</organism>
<feature type="transmembrane region" description="Helical" evidence="10">
    <location>
        <begin position="142"/>
        <end position="162"/>
    </location>
</feature>
<dbReference type="GO" id="GO:0001518">
    <property type="term" value="C:voltage-gated sodium channel complex"/>
    <property type="evidence" value="ECO:0007669"/>
    <property type="project" value="TreeGrafter"/>
</dbReference>
<dbReference type="PANTHER" id="PTHR10037:SF62">
    <property type="entry name" value="SODIUM CHANNEL PROTEIN 60E"/>
    <property type="match status" value="1"/>
</dbReference>
<feature type="transmembrane region" description="Helical" evidence="10">
    <location>
        <begin position="37"/>
        <end position="58"/>
    </location>
</feature>
<feature type="transmembrane region" description="Helical" evidence="10">
    <location>
        <begin position="78"/>
        <end position="104"/>
    </location>
</feature>
<dbReference type="InterPro" id="IPR027359">
    <property type="entry name" value="Volt_channel_dom_sf"/>
</dbReference>
<feature type="transmembrane region" description="Helical" evidence="10">
    <location>
        <begin position="542"/>
        <end position="566"/>
    </location>
</feature>
<keyword evidence="6" id="KW-0406">Ion transport</keyword>
<evidence type="ECO:0000256" key="2">
    <source>
        <dbReference type="ARBA" id="ARBA00022448"/>
    </source>
</evidence>
<dbReference type="Gene3D" id="1.10.287.70">
    <property type="match status" value="2"/>
</dbReference>
<feature type="domain" description="Ion transport" evidence="11">
    <location>
        <begin position="345"/>
        <end position="576"/>
    </location>
</feature>
<evidence type="ECO:0000256" key="7">
    <source>
        <dbReference type="ARBA" id="ARBA00023136"/>
    </source>
</evidence>
<evidence type="ECO:0000259" key="12">
    <source>
        <dbReference type="Pfam" id="PF16905"/>
    </source>
</evidence>
<evidence type="ECO:0000256" key="9">
    <source>
        <dbReference type="SAM" id="MobiDB-lite"/>
    </source>
</evidence>
<dbReference type="Gene3D" id="1.10.238.10">
    <property type="entry name" value="EF-hand"/>
    <property type="match status" value="1"/>
</dbReference>
<dbReference type="GO" id="GO:0005248">
    <property type="term" value="F:voltage-gated sodium channel activity"/>
    <property type="evidence" value="ECO:0007669"/>
    <property type="project" value="TreeGrafter"/>
</dbReference>
<evidence type="ECO:0000256" key="4">
    <source>
        <dbReference type="ARBA" id="ARBA00022737"/>
    </source>
</evidence>
<dbReference type="AlphaFoldDB" id="A0AAE0GI29"/>
<name>A0AAE0GI29_9CHLO</name>
<evidence type="ECO:0000256" key="5">
    <source>
        <dbReference type="ARBA" id="ARBA00022989"/>
    </source>
</evidence>
<keyword evidence="2" id="KW-0813">Transport</keyword>
<sequence length="960" mass="106920">MIANHSQFEMFMLFLILASCVLLALDNPHREAGDMLLHDVLAVCDITFTLIFLLELIIKVTSNCFNSYICDAWNALDAVIALTSTGTLILTMFGASDVSVVRVVKVIRVIRTLRPLRLVTRSLGIQRVVECIVQSIPEIANIWILLVLLWFIYAILGVQLLAGKLLDCTDIHSYFVAEVMGANVTVTKLDGQECKQKRHGNFNNVFEGMLTVYELASMEDWNVYMYEAMDATGVDSPPKLNDNPLIAVYFVSFIMGVALFVGNLFISAVVNQYLMLKGKTGSVMMTESQLKWVGTLRVLMRQGLISRFTAPEELVDWLPHSMPKLQSSIHNSRKWCFDVGTGNTLSLFSMLCIVGSVVTMLVDHYEPSAAFERNVTILNVSFNGFFMLEAIIKIIGLGPRQYIWNPWNAFDFLIVLLAVMNIVLFMLQKAFFNTGILRALRIFRALRTLRMLRSSKGVRMLLQTFLHSLPSLYNVGALLFLVFYVYTLLGVHLFGDMDRSDAITDRTNFESFGHALFLLFRCCLGENWNAIFHKCRSHSWVAVPYFTTFLLIVSNIMLNLFIAIILDHFSEAQESEELTLTPADVALFASHWSQFDPQATMTIRTPSLVNFLGTLQPALGFSGEKISVTHADIVALNIPDHQGVVHYYEVLGALAYRLHGTELPETVSQEMNKELSKRFPSMQSLPPAGTGFREALAVMQIQKQWRGVLGRRKFRAALAMEKNPEIAGRRQLVAAHYALRRSTNFAWFKRVFSIRNVKQWASFQSIADVNRISRLVGSAPWRIAPYAGTPRASSISLVDNLLNADSTTCPPKIPAKQTRHSTSVSVAASASKSDLMAPQPAHSNSTIQHSSAQSVMQLPSPRFVEPVSAILVTTHSIGSPVPGAAKPPAAIQNSLETISEMPQTRRISSGDPRRYTSPGYNNRLRIDLSGTADTAVALTVPASDDGGIRDVLRMVLANIE</sequence>
<dbReference type="PANTHER" id="PTHR10037">
    <property type="entry name" value="VOLTAGE-GATED CATION CHANNEL CALCIUM AND SODIUM"/>
    <property type="match status" value="1"/>
</dbReference>
<feature type="domain" description="Voltage-dependent L-type calcium channel IQ-associated" evidence="12">
    <location>
        <begin position="588"/>
        <end position="639"/>
    </location>
</feature>
<dbReference type="Gene3D" id="1.20.120.350">
    <property type="entry name" value="Voltage-gated potassium channels. Chain C"/>
    <property type="match status" value="2"/>
</dbReference>
<gene>
    <name evidence="13" type="ORF">CYMTET_13629</name>
</gene>
<comment type="caution">
    <text evidence="13">The sequence shown here is derived from an EMBL/GenBank/DDBJ whole genome shotgun (WGS) entry which is preliminary data.</text>
</comment>
<feature type="compositionally biased region" description="Low complexity" evidence="9">
    <location>
        <begin position="821"/>
        <end position="833"/>
    </location>
</feature>
<dbReference type="InterPro" id="IPR043203">
    <property type="entry name" value="VGCC_Ca_Na"/>
</dbReference>
<dbReference type="Pfam" id="PF00520">
    <property type="entry name" value="Ion_trans"/>
    <property type="match status" value="2"/>
</dbReference>
<dbReference type="GO" id="GO:0022843">
    <property type="term" value="F:voltage-gated monoatomic cation channel activity"/>
    <property type="evidence" value="ECO:0007669"/>
    <property type="project" value="UniProtKB-ARBA"/>
</dbReference>
<feature type="transmembrane region" description="Helical" evidence="10">
    <location>
        <begin position="374"/>
        <end position="395"/>
    </location>
</feature>
<evidence type="ECO:0000256" key="10">
    <source>
        <dbReference type="SAM" id="Phobius"/>
    </source>
</evidence>
<reference evidence="13 14" key="1">
    <citation type="journal article" date="2015" name="Genome Biol. Evol.">
        <title>Comparative Genomics of a Bacterivorous Green Alga Reveals Evolutionary Causalities and Consequences of Phago-Mixotrophic Mode of Nutrition.</title>
        <authorList>
            <person name="Burns J.A."/>
            <person name="Paasch A."/>
            <person name="Narechania A."/>
            <person name="Kim E."/>
        </authorList>
    </citation>
    <scope>NUCLEOTIDE SEQUENCE [LARGE SCALE GENOMIC DNA]</scope>
    <source>
        <strain evidence="13 14">PLY_AMNH</strain>
    </source>
</reference>
<feature type="transmembrane region" description="Helical" evidence="10">
    <location>
        <begin position="407"/>
        <end position="427"/>
    </location>
</feature>
<dbReference type="PROSITE" id="PS50096">
    <property type="entry name" value="IQ"/>
    <property type="match status" value="1"/>
</dbReference>
<dbReference type="InterPro" id="IPR031649">
    <property type="entry name" value="GPHH_dom"/>
</dbReference>
<keyword evidence="5 10" id="KW-1133">Transmembrane helix</keyword>
<keyword evidence="3 10" id="KW-0812">Transmembrane</keyword>
<dbReference type="InterPro" id="IPR005821">
    <property type="entry name" value="Ion_trans_dom"/>
</dbReference>
<feature type="domain" description="Ion transport" evidence="11">
    <location>
        <begin position="6"/>
        <end position="273"/>
    </location>
</feature>
<feature type="transmembrane region" description="Helical" evidence="10">
    <location>
        <begin position="342"/>
        <end position="362"/>
    </location>
</feature>
<feature type="transmembrane region" description="Helical" evidence="10">
    <location>
        <begin position="472"/>
        <end position="494"/>
    </location>
</feature>
<keyword evidence="4" id="KW-0677">Repeat</keyword>
<evidence type="ECO:0000256" key="1">
    <source>
        <dbReference type="ARBA" id="ARBA00004141"/>
    </source>
</evidence>
<dbReference type="SUPFAM" id="SSF81324">
    <property type="entry name" value="Voltage-gated potassium channels"/>
    <property type="match status" value="2"/>
</dbReference>
<feature type="transmembrane region" description="Helical" evidence="10">
    <location>
        <begin position="246"/>
        <end position="270"/>
    </location>
</feature>
<evidence type="ECO:0000313" key="14">
    <source>
        <dbReference type="Proteomes" id="UP001190700"/>
    </source>
</evidence>
<proteinExistence type="predicted"/>
<comment type="subcellular location">
    <subcellularLocation>
        <location evidence="1">Membrane</location>
        <topology evidence="1">Multi-pass membrane protein</topology>
    </subcellularLocation>
</comment>